<gene>
    <name evidence="1" type="ORF">DDE19_13700</name>
</gene>
<organism evidence="1 2">
    <name type="scientific">Micromonospora ureilytica</name>
    <dbReference type="NCBI Taxonomy" id="709868"/>
    <lineage>
        <taxon>Bacteria</taxon>
        <taxon>Bacillati</taxon>
        <taxon>Actinomycetota</taxon>
        <taxon>Actinomycetes</taxon>
        <taxon>Micromonosporales</taxon>
        <taxon>Micromonosporaceae</taxon>
        <taxon>Micromonospora</taxon>
    </lineage>
</organism>
<dbReference type="InterPro" id="IPR045428">
    <property type="entry name" value="EACC1"/>
</dbReference>
<name>A0A3N9XV38_9ACTN</name>
<dbReference type="Pfam" id="PF19953">
    <property type="entry name" value="EACC1"/>
    <property type="match status" value="1"/>
</dbReference>
<proteinExistence type="predicted"/>
<dbReference type="OrthoDB" id="3298531at2"/>
<dbReference type="Proteomes" id="UP000278981">
    <property type="component" value="Unassembled WGS sequence"/>
</dbReference>
<sequence>MRVHIIMQGPEASFAATNLVTWLRGHPDVKRHGRAELAPPPEGSMGAVEVVTIVVAQLTAVANLASAYMQWRQAAHRRITGASLRVGDVEVRLDDFRTMSEAAEKIDRLLTSMGAVAATPSSAAQGDAERLDGTA</sequence>
<dbReference type="RefSeq" id="WP_124819677.1">
    <property type="nucleotide sequence ID" value="NZ_QDGB01000241.1"/>
</dbReference>
<evidence type="ECO:0000313" key="1">
    <source>
        <dbReference type="EMBL" id="RQX16824.1"/>
    </source>
</evidence>
<dbReference type="AlphaFoldDB" id="A0A3N9XV38"/>
<protein>
    <submittedName>
        <fullName evidence="1">Uncharacterized protein</fullName>
    </submittedName>
</protein>
<accession>A0A3N9XV38</accession>
<reference evidence="1 2" key="1">
    <citation type="submission" date="2018-04" db="EMBL/GenBank/DDBJ databases">
        <title>Micromonosporas from Atacama Desert.</title>
        <authorList>
            <person name="Carro L."/>
            <person name="Klenk H.-P."/>
            <person name="Goodfellow M."/>
        </authorList>
    </citation>
    <scope>NUCLEOTIDE SEQUENCE [LARGE SCALE GENOMIC DNA]</scope>
    <source>
        <strain evidence="1 2">LB19</strain>
    </source>
</reference>
<evidence type="ECO:0000313" key="2">
    <source>
        <dbReference type="Proteomes" id="UP000278981"/>
    </source>
</evidence>
<dbReference type="EMBL" id="QDGB01000241">
    <property type="protein sequence ID" value="RQX16824.1"/>
    <property type="molecule type" value="Genomic_DNA"/>
</dbReference>
<comment type="caution">
    <text evidence="1">The sequence shown here is derived from an EMBL/GenBank/DDBJ whole genome shotgun (WGS) entry which is preliminary data.</text>
</comment>